<name>A0A7U4E5U9_RUNSL</name>
<gene>
    <name evidence="1" type="ordered locus">Runsl_2110</name>
</gene>
<sequence>MNAAFRIASFIGLILISTTSCVKLIDIPAEAFRSEVVVRGTLNPDSLLTVRLSYSLRPDTIIKYRPINEARVLFYENDVLIGNLTKAQNGLFQLNYRPVRGRKYGIKVQVANRAEITSEDVVPPKPTTGLVKLNNNPANPNNNHDLELRFRGSTSNHWFSAYVPRIINLRELDLNGQPKKFPTVFYLNILSNSPYLDRFNSFFDGLSGRYAFGDPVRVDMQLYKLTSNAYIDFSYVNQVRKDEQAFVYVYTMSDAYDSYLKSAINAYQNRLFDSSGAISNPFAEPTPVYSNIKNGLGIWAAYSIERISL</sequence>
<dbReference type="KEGG" id="rsi:Runsl_2110"/>
<evidence type="ECO:0000313" key="2">
    <source>
        <dbReference type="Proteomes" id="UP000000493"/>
    </source>
</evidence>
<dbReference type="Proteomes" id="UP000000493">
    <property type="component" value="Chromosome"/>
</dbReference>
<dbReference type="PROSITE" id="PS51257">
    <property type="entry name" value="PROKAR_LIPOPROTEIN"/>
    <property type="match status" value="1"/>
</dbReference>
<proteinExistence type="predicted"/>
<dbReference type="RefSeq" id="WP_013927835.1">
    <property type="nucleotide sequence ID" value="NC_015703.1"/>
</dbReference>
<protein>
    <recommendedName>
        <fullName evidence="3">DUF4249 domain-containing protein</fullName>
    </recommendedName>
</protein>
<keyword evidence="2" id="KW-1185">Reference proteome</keyword>
<dbReference type="AlphaFoldDB" id="A0A7U4E5U9"/>
<dbReference type="InterPro" id="IPR025345">
    <property type="entry name" value="DUF4249"/>
</dbReference>
<reference evidence="2" key="1">
    <citation type="submission" date="2011-06" db="EMBL/GenBank/DDBJ databases">
        <title>The complete genome of chromosome of Runella slithyformis DSM 19594.</title>
        <authorList>
            <consortium name="US DOE Joint Genome Institute (JGI-PGF)"/>
            <person name="Lucas S."/>
            <person name="Han J."/>
            <person name="Lapidus A."/>
            <person name="Bruce D."/>
            <person name="Goodwin L."/>
            <person name="Pitluck S."/>
            <person name="Peters L."/>
            <person name="Kyrpides N."/>
            <person name="Mavromatis K."/>
            <person name="Ivanova N."/>
            <person name="Ovchinnikova G."/>
            <person name="Zhang X."/>
            <person name="Misra M."/>
            <person name="Detter J.C."/>
            <person name="Tapia R."/>
            <person name="Han C."/>
            <person name="Land M."/>
            <person name="Hauser L."/>
            <person name="Markowitz V."/>
            <person name="Cheng J.-F."/>
            <person name="Hugenholtz P."/>
            <person name="Woyke T."/>
            <person name="Wu D."/>
            <person name="Tindall B."/>
            <person name="Faehrich R."/>
            <person name="Brambilla E."/>
            <person name="Klenk H.-P."/>
            <person name="Eisen J.A."/>
        </authorList>
    </citation>
    <scope>NUCLEOTIDE SEQUENCE [LARGE SCALE GENOMIC DNA]</scope>
    <source>
        <strain evidence="2">ATCC 29530 / DSM 19594 / LMG 11500 / NCIMB 11436 / LSU 4</strain>
    </source>
</reference>
<evidence type="ECO:0000313" key="1">
    <source>
        <dbReference type="EMBL" id="AEI48524.1"/>
    </source>
</evidence>
<accession>A0A7U4E5U9</accession>
<evidence type="ECO:0008006" key="3">
    <source>
        <dbReference type="Google" id="ProtNLM"/>
    </source>
</evidence>
<dbReference type="EMBL" id="CP002859">
    <property type="protein sequence ID" value="AEI48524.1"/>
    <property type="molecule type" value="Genomic_DNA"/>
</dbReference>
<dbReference type="Pfam" id="PF14054">
    <property type="entry name" value="DUF4249"/>
    <property type="match status" value="1"/>
</dbReference>
<organism evidence="1 2">
    <name type="scientific">Runella slithyformis (strain ATCC 29530 / DSM 19594 / LMG 11500 / NCIMB 11436 / LSU 4)</name>
    <dbReference type="NCBI Taxonomy" id="761193"/>
    <lineage>
        <taxon>Bacteria</taxon>
        <taxon>Pseudomonadati</taxon>
        <taxon>Bacteroidota</taxon>
        <taxon>Cytophagia</taxon>
        <taxon>Cytophagales</taxon>
        <taxon>Spirosomataceae</taxon>
        <taxon>Runella</taxon>
    </lineage>
</organism>
<reference evidence="1 2" key="2">
    <citation type="journal article" date="2012" name="Stand. Genomic Sci.">
        <title>Complete genome sequence of the aquatic bacterium Runella slithyformis type strain (LSU 4(T)).</title>
        <authorList>
            <person name="Copeland A."/>
            <person name="Zhang X."/>
            <person name="Misra M."/>
            <person name="Lapidus A."/>
            <person name="Nolan M."/>
            <person name="Lucas S."/>
            <person name="Deshpande S."/>
            <person name="Cheng J.F."/>
            <person name="Tapia R."/>
            <person name="Goodwin L.A."/>
            <person name="Pitluck S."/>
            <person name="Liolios K."/>
            <person name="Pagani I."/>
            <person name="Ivanova N."/>
            <person name="Mikhailova N."/>
            <person name="Pati A."/>
            <person name="Chen A."/>
            <person name="Palaniappan K."/>
            <person name="Land M."/>
            <person name="Hauser L."/>
            <person name="Pan C."/>
            <person name="Jeffries C.D."/>
            <person name="Detter J.C."/>
            <person name="Brambilla E.M."/>
            <person name="Rohde M."/>
            <person name="Djao O.D."/>
            <person name="Goker M."/>
            <person name="Sikorski J."/>
            <person name="Tindall B.J."/>
            <person name="Woyke T."/>
            <person name="Bristow J."/>
            <person name="Eisen J.A."/>
            <person name="Markowitz V."/>
            <person name="Hugenholtz P."/>
            <person name="Kyrpides N.C."/>
            <person name="Klenk H.P."/>
            <person name="Mavromatis K."/>
        </authorList>
    </citation>
    <scope>NUCLEOTIDE SEQUENCE [LARGE SCALE GENOMIC DNA]</scope>
    <source>
        <strain evidence="2">ATCC 29530 / DSM 19594 / LMG 11500 / NCIMB 11436 / LSU 4</strain>
    </source>
</reference>